<evidence type="ECO:0000259" key="4">
    <source>
        <dbReference type="PROSITE" id="PS50995"/>
    </source>
</evidence>
<dbReference type="EMBL" id="AWEZ01000050">
    <property type="protein sequence ID" value="ERL07892.1"/>
    <property type="molecule type" value="Genomic_DNA"/>
</dbReference>
<keyword evidence="6" id="KW-1185">Reference proteome</keyword>
<dbReference type="Pfam" id="PF12802">
    <property type="entry name" value="MarR_2"/>
    <property type="match status" value="1"/>
</dbReference>
<reference evidence="5 6" key="1">
    <citation type="submission" date="2013-08" db="EMBL/GenBank/DDBJ databases">
        <authorList>
            <person name="Durkin A.S."/>
            <person name="Haft D.R."/>
            <person name="McCorrison J."/>
            <person name="Torralba M."/>
            <person name="Gillis M."/>
            <person name="Haft D.H."/>
            <person name="Methe B."/>
            <person name="Sutton G."/>
            <person name="Nelson K.E."/>
        </authorList>
    </citation>
    <scope>NUCLEOTIDE SEQUENCE [LARGE SCALE GENOMIC DNA]</scope>
    <source>
        <strain evidence="5 6">F0195</strain>
    </source>
</reference>
<sequence>MTDKFENFVGTISRASKAINRIKGQEMGQFGLKGTDSMCLYYLGKNNGGATSAELSRQIGVDRAAVSRMVTRLENSGFVKTVLSPQGKNYRSPIVLTKKGEAATERINSIVRVVVERAIDNIPEDERAAMYASLNGIIANLEKLANEYRART</sequence>
<dbReference type="PATRIC" id="fig|1125712.3.peg.1511"/>
<organism evidence="5 6">
    <name type="scientific">Olsenella profusa F0195</name>
    <dbReference type="NCBI Taxonomy" id="1125712"/>
    <lineage>
        <taxon>Bacteria</taxon>
        <taxon>Bacillati</taxon>
        <taxon>Actinomycetota</taxon>
        <taxon>Coriobacteriia</taxon>
        <taxon>Coriobacteriales</taxon>
        <taxon>Atopobiaceae</taxon>
        <taxon>Olsenella</taxon>
    </lineage>
</organism>
<dbReference type="PANTHER" id="PTHR42756">
    <property type="entry name" value="TRANSCRIPTIONAL REGULATOR, MARR"/>
    <property type="match status" value="1"/>
</dbReference>
<dbReference type="GO" id="GO:0003700">
    <property type="term" value="F:DNA-binding transcription factor activity"/>
    <property type="evidence" value="ECO:0007669"/>
    <property type="project" value="InterPro"/>
</dbReference>
<name>U2UXS0_9ACTN</name>
<dbReference type="RefSeq" id="WP_021726402.1">
    <property type="nucleotide sequence ID" value="NZ_AWEZ01000050.1"/>
</dbReference>
<feature type="domain" description="HTH marR-type" evidence="4">
    <location>
        <begin position="5"/>
        <end position="139"/>
    </location>
</feature>
<dbReference type="InterPro" id="IPR036388">
    <property type="entry name" value="WH-like_DNA-bd_sf"/>
</dbReference>
<keyword evidence="1" id="KW-0805">Transcription regulation</keyword>
<dbReference type="SMART" id="SM00347">
    <property type="entry name" value="HTH_MARR"/>
    <property type="match status" value="1"/>
</dbReference>
<dbReference type="Proteomes" id="UP000016638">
    <property type="component" value="Unassembled WGS sequence"/>
</dbReference>
<dbReference type="AlphaFoldDB" id="U2UXS0"/>
<dbReference type="OrthoDB" id="3183071at2"/>
<evidence type="ECO:0000313" key="5">
    <source>
        <dbReference type="EMBL" id="ERL07892.1"/>
    </source>
</evidence>
<dbReference type="InterPro" id="IPR036390">
    <property type="entry name" value="WH_DNA-bd_sf"/>
</dbReference>
<proteinExistence type="predicted"/>
<accession>U2UXS0</accession>
<dbReference type="eggNOG" id="COG1846">
    <property type="taxonomic scope" value="Bacteria"/>
</dbReference>
<dbReference type="PANTHER" id="PTHR42756:SF1">
    <property type="entry name" value="TRANSCRIPTIONAL REPRESSOR OF EMRAB OPERON"/>
    <property type="match status" value="1"/>
</dbReference>
<comment type="caution">
    <text evidence="5">The sequence shown here is derived from an EMBL/GenBank/DDBJ whole genome shotgun (WGS) entry which is preliminary data.</text>
</comment>
<keyword evidence="3" id="KW-0804">Transcription</keyword>
<dbReference type="PROSITE" id="PS50995">
    <property type="entry name" value="HTH_MARR_2"/>
    <property type="match status" value="1"/>
</dbReference>
<gene>
    <name evidence="5" type="ORF">HMPREF1316_1799</name>
</gene>
<evidence type="ECO:0000256" key="3">
    <source>
        <dbReference type="ARBA" id="ARBA00023163"/>
    </source>
</evidence>
<keyword evidence="2" id="KW-0238">DNA-binding</keyword>
<dbReference type="SUPFAM" id="SSF46785">
    <property type="entry name" value="Winged helix' DNA-binding domain"/>
    <property type="match status" value="1"/>
</dbReference>
<dbReference type="Gene3D" id="1.10.10.10">
    <property type="entry name" value="Winged helix-like DNA-binding domain superfamily/Winged helix DNA-binding domain"/>
    <property type="match status" value="1"/>
</dbReference>
<dbReference type="STRING" id="1125712.HMPREF1316_1799"/>
<evidence type="ECO:0000256" key="1">
    <source>
        <dbReference type="ARBA" id="ARBA00023015"/>
    </source>
</evidence>
<protein>
    <submittedName>
        <fullName evidence="5">Sugar-specific transcriptional regulator, TrmB family</fullName>
    </submittedName>
</protein>
<evidence type="ECO:0000256" key="2">
    <source>
        <dbReference type="ARBA" id="ARBA00023125"/>
    </source>
</evidence>
<evidence type="ECO:0000313" key="6">
    <source>
        <dbReference type="Proteomes" id="UP000016638"/>
    </source>
</evidence>
<dbReference type="InterPro" id="IPR000835">
    <property type="entry name" value="HTH_MarR-typ"/>
</dbReference>
<dbReference type="GO" id="GO:0003677">
    <property type="term" value="F:DNA binding"/>
    <property type="evidence" value="ECO:0007669"/>
    <property type="project" value="UniProtKB-KW"/>
</dbReference>